<evidence type="ECO:0000313" key="11">
    <source>
        <dbReference type="Proteomes" id="UP000005512"/>
    </source>
</evidence>
<dbReference type="CDD" id="cd10325">
    <property type="entry name" value="SLC5sbd_vSGLT"/>
    <property type="match status" value="1"/>
</dbReference>
<dbReference type="PANTHER" id="PTHR11819:SF195">
    <property type="entry name" value="SODIUM_GLUCOSE COTRANSPORTER 4"/>
    <property type="match status" value="1"/>
</dbReference>
<dbReference type="InterPro" id="IPR001734">
    <property type="entry name" value="Na/solute_symporter"/>
</dbReference>
<feature type="transmembrane region" description="Helical" evidence="9">
    <location>
        <begin position="455"/>
        <end position="473"/>
    </location>
</feature>
<sequence length="568" mass="61394">MIQVTANYCGNVYTGVVIIWLRNFIMQTAGIGLSTLDYGVFALYVLIIVTVGLWVSRDKNGQKKGTKDYFLAGKTLPWWAIGSSLIAANISAEQFIGMSGSGFSIGLAIASYEWMAALTLIIVAKYFMPVFIEKGIFTIPEFVEKRFNRTLKTILAVFWLALFIFVNLTSVLYLGALALQTILGIPMHYAILGLALFAVVYSLYGGLSAVAWTDVVQVFFLILGGFLTTIMAVSYIGGDAGIFAGMSRMADEAPAHFEMILSPDNPQFSNLPGIAVLIGGLWVANLYYWGFNQYIIQRALAAKSIGEAQKGLVFAAFMKLIVPILVVVPGIAAYVIVSDPALLAGLGETAQAHMPTLAQADKAYPWLTQFLPVGAKGIVFAALAAAIVSSLASMLNSVATIFTMDIYKEYIAPATEDHKLVNVGRISAVVALIVACFIAPLLGNIGQAFQYIQEYTGLVSPGILAVFLLGLFWKKTNAKGAIIGVLLSIPFALFLKLMPLGMPFLDQMMYTFFFTAVVIGLISLTTSKEDDSKGAIILTSETFKTSAGFNIASYIIMVILCALYALLW</sequence>
<comment type="similarity">
    <text evidence="2 8">Belongs to the sodium:solute symporter (SSF) (TC 2.A.21) family.</text>
</comment>
<feature type="transmembrane region" description="Helical" evidence="9">
    <location>
        <begin position="182"/>
        <end position="204"/>
    </location>
</feature>
<dbReference type="AlphaFoldDB" id="D1P094"/>
<feature type="transmembrane region" description="Helical" evidence="9">
    <location>
        <begin position="423"/>
        <end position="443"/>
    </location>
</feature>
<evidence type="ECO:0000256" key="6">
    <source>
        <dbReference type="ARBA" id="ARBA00023136"/>
    </source>
</evidence>
<dbReference type="Proteomes" id="UP000005512">
    <property type="component" value="Unassembled WGS sequence"/>
</dbReference>
<dbReference type="InterPro" id="IPR038377">
    <property type="entry name" value="Na/Glc_symporter_sf"/>
</dbReference>
<feature type="transmembrane region" description="Helical" evidence="9">
    <location>
        <begin position="547"/>
        <end position="567"/>
    </location>
</feature>
<feature type="transmembrane region" description="Helical" evidence="9">
    <location>
        <begin position="12"/>
        <end position="32"/>
    </location>
</feature>
<reference evidence="10" key="1">
    <citation type="submission" date="2009-12" db="EMBL/GenBank/DDBJ databases">
        <authorList>
            <person name="Weinstock G."/>
            <person name="Sodergren E."/>
            <person name="Clifton S."/>
            <person name="Fulton L."/>
            <person name="Fulton B."/>
            <person name="Courtney L."/>
            <person name="Fronick C."/>
            <person name="Harrison M."/>
            <person name="Strong C."/>
            <person name="Farmer C."/>
            <person name="Delahaunty K."/>
            <person name="Markovic C."/>
            <person name="Hall O."/>
            <person name="Minx P."/>
            <person name="Tomlinson C."/>
            <person name="Mitreva M."/>
            <person name="Nelson J."/>
            <person name="Hou S."/>
            <person name="Wollam A."/>
            <person name="Pepin K.H."/>
            <person name="Johnson M."/>
            <person name="Bhonagiri V."/>
            <person name="Nash W.E."/>
            <person name="Warren W."/>
            <person name="Chinwalla A."/>
            <person name="Mardis E.R."/>
            <person name="Wilson R.K."/>
        </authorList>
    </citation>
    <scope>NUCLEOTIDE SEQUENCE [LARGE SCALE GENOMIC DNA]</scope>
    <source>
        <strain evidence="10">DSM 4541</strain>
    </source>
</reference>
<accession>D1P094</accession>
<name>D1P094_9GAMM</name>
<keyword evidence="7" id="KW-0739">Sodium transport</keyword>
<comment type="subcellular location">
    <subcellularLocation>
        <location evidence="1">Membrane</location>
        <topology evidence="1">Multi-pass membrane protein</topology>
    </subcellularLocation>
</comment>
<feature type="transmembrane region" description="Helical" evidence="9">
    <location>
        <begin position="153"/>
        <end position="176"/>
    </location>
</feature>
<keyword evidence="4 9" id="KW-1133">Transmembrane helix</keyword>
<gene>
    <name evidence="10" type="primary">sglT</name>
    <name evidence="10" type="ORF">PROVRUST_05604</name>
</gene>
<feature type="transmembrane region" description="Helical" evidence="9">
    <location>
        <begin position="38"/>
        <end position="55"/>
    </location>
</feature>
<keyword evidence="7" id="KW-0813">Transport</keyword>
<protein>
    <submittedName>
        <fullName evidence="10">Sodium/glucose cotransporter</fullName>
    </submittedName>
</protein>
<dbReference type="EMBL" id="ABXV02000016">
    <property type="protein sequence ID" value="EFB73178.1"/>
    <property type="molecule type" value="Genomic_DNA"/>
</dbReference>
<keyword evidence="3 9" id="KW-0812">Transmembrane</keyword>
<evidence type="ECO:0000256" key="5">
    <source>
        <dbReference type="ARBA" id="ARBA00023053"/>
    </source>
</evidence>
<keyword evidence="11" id="KW-1185">Reference proteome</keyword>
<feature type="transmembrane region" description="Helical" evidence="9">
    <location>
        <begin position="76"/>
        <end position="92"/>
    </location>
</feature>
<keyword evidence="5" id="KW-0915">Sodium</keyword>
<feature type="transmembrane region" description="Helical" evidence="9">
    <location>
        <begin position="216"/>
        <end position="237"/>
    </location>
</feature>
<dbReference type="Pfam" id="PF00474">
    <property type="entry name" value="SSF"/>
    <property type="match status" value="1"/>
</dbReference>
<dbReference type="PROSITE" id="PS50283">
    <property type="entry name" value="NA_SOLUT_SYMP_3"/>
    <property type="match status" value="1"/>
</dbReference>
<evidence type="ECO:0000256" key="9">
    <source>
        <dbReference type="SAM" id="Phobius"/>
    </source>
</evidence>
<proteinExistence type="inferred from homology"/>
<feature type="transmembrane region" description="Helical" evidence="9">
    <location>
        <begin position="112"/>
        <end position="132"/>
    </location>
</feature>
<dbReference type="GO" id="GO:0005412">
    <property type="term" value="F:D-glucose:sodium symporter activity"/>
    <property type="evidence" value="ECO:0007669"/>
    <property type="project" value="TreeGrafter"/>
</dbReference>
<dbReference type="HOGENOM" id="CLU_018808_9_3_6"/>
<feature type="transmembrane region" description="Helical" evidence="9">
    <location>
        <begin position="378"/>
        <end position="402"/>
    </location>
</feature>
<comment type="caution">
    <text evidence="10">The sequence shown here is derived from an EMBL/GenBank/DDBJ whole genome shotgun (WGS) entry which is preliminary data.</text>
</comment>
<evidence type="ECO:0000256" key="2">
    <source>
        <dbReference type="ARBA" id="ARBA00006434"/>
    </source>
</evidence>
<evidence type="ECO:0000256" key="1">
    <source>
        <dbReference type="ARBA" id="ARBA00004141"/>
    </source>
</evidence>
<dbReference type="NCBIfam" id="TIGR00813">
    <property type="entry name" value="sss"/>
    <property type="match status" value="1"/>
</dbReference>
<evidence type="ECO:0000256" key="4">
    <source>
        <dbReference type="ARBA" id="ARBA00022989"/>
    </source>
</evidence>
<feature type="transmembrane region" description="Helical" evidence="9">
    <location>
        <begin position="271"/>
        <end position="291"/>
    </location>
</feature>
<evidence type="ECO:0000256" key="3">
    <source>
        <dbReference type="ARBA" id="ARBA00022692"/>
    </source>
</evidence>
<dbReference type="PANTHER" id="PTHR11819">
    <property type="entry name" value="SOLUTE CARRIER FAMILY 5"/>
    <property type="match status" value="1"/>
</dbReference>
<dbReference type="eggNOG" id="COG4146">
    <property type="taxonomic scope" value="Bacteria"/>
</dbReference>
<evidence type="ECO:0000256" key="7">
    <source>
        <dbReference type="ARBA" id="ARBA00023201"/>
    </source>
</evidence>
<feature type="transmembrane region" description="Helical" evidence="9">
    <location>
        <begin position="312"/>
        <end position="337"/>
    </location>
</feature>
<feature type="transmembrane region" description="Helical" evidence="9">
    <location>
        <begin position="480"/>
        <end position="502"/>
    </location>
</feature>
<feature type="transmembrane region" description="Helical" evidence="9">
    <location>
        <begin position="508"/>
        <end position="526"/>
    </location>
</feature>
<dbReference type="STRING" id="500637.PROVRUST_05604"/>
<keyword evidence="7" id="KW-0406">Ion transport</keyword>
<organism evidence="10 11">
    <name type="scientific">Providencia rustigianii DSM 4541</name>
    <dbReference type="NCBI Taxonomy" id="500637"/>
    <lineage>
        <taxon>Bacteria</taxon>
        <taxon>Pseudomonadati</taxon>
        <taxon>Pseudomonadota</taxon>
        <taxon>Gammaproteobacteria</taxon>
        <taxon>Enterobacterales</taxon>
        <taxon>Morganellaceae</taxon>
        <taxon>Providencia</taxon>
    </lineage>
</organism>
<keyword evidence="6 9" id="KW-0472">Membrane</keyword>
<dbReference type="Gene3D" id="1.20.1730.10">
    <property type="entry name" value="Sodium/glucose cotransporter"/>
    <property type="match status" value="1"/>
</dbReference>
<evidence type="ECO:0000256" key="8">
    <source>
        <dbReference type="RuleBase" id="RU362091"/>
    </source>
</evidence>
<evidence type="ECO:0000313" key="10">
    <source>
        <dbReference type="EMBL" id="EFB73178.1"/>
    </source>
</evidence>
<dbReference type="GO" id="GO:0005886">
    <property type="term" value="C:plasma membrane"/>
    <property type="evidence" value="ECO:0007669"/>
    <property type="project" value="TreeGrafter"/>
</dbReference>